<evidence type="ECO:0000256" key="1">
    <source>
        <dbReference type="SAM" id="Phobius"/>
    </source>
</evidence>
<name>A0AAU7DZ49_9MICO</name>
<sequence length="189" mass="20966">MTATTPQSATGWARFLGITLRPWSGHSPFSLLLRGGIQTAIAVGLIYLAMTMDRDEAALDPAVRSILVPVILIAIITVGYLLLTGVSSLVVGVLDFGPRRTFTGQVVSDRERKLGDFLPLFVQRMIWNRGSGIDKRKTRWEVVLRTDTGERAFTVRKFATRRLLQSGAYVTVQATPVAHYIDKVQTHQQ</sequence>
<reference evidence="2" key="1">
    <citation type="submission" date="2024-02" db="EMBL/GenBank/DDBJ databases">
        <title>Tomenella chthoni gen. nov. sp. nov., a member of the family Jonesiaceae isolated from bat guano.</title>
        <authorList>
            <person name="Miller S.L."/>
            <person name="King J."/>
            <person name="Sankaranarayanan K."/>
            <person name="Lawson P.A."/>
        </authorList>
    </citation>
    <scope>NUCLEOTIDE SEQUENCE</scope>
    <source>
        <strain evidence="2">BS-20</strain>
    </source>
</reference>
<dbReference type="AlphaFoldDB" id="A0AAU7DZ49"/>
<accession>A0AAU7DZ49</accession>
<evidence type="ECO:0008006" key="3">
    <source>
        <dbReference type="Google" id="ProtNLM"/>
    </source>
</evidence>
<proteinExistence type="predicted"/>
<keyword evidence="1" id="KW-1133">Transmembrane helix</keyword>
<keyword evidence="1" id="KW-0812">Transmembrane</keyword>
<protein>
    <recommendedName>
        <fullName evidence="3">DUF304 domain-containing protein</fullName>
    </recommendedName>
</protein>
<feature type="transmembrane region" description="Helical" evidence="1">
    <location>
        <begin position="31"/>
        <end position="50"/>
    </location>
</feature>
<dbReference type="EMBL" id="CP146203">
    <property type="protein sequence ID" value="XBH22325.1"/>
    <property type="molecule type" value="Genomic_DNA"/>
</dbReference>
<evidence type="ECO:0000313" key="2">
    <source>
        <dbReference type="EMBL" id="XBH22325.1"/>
    </source>
</evidence>
<gene>
    <name evidence="2" type="ORF">V5R04_03590</name>
</gene>
<keyword evidence="1" id="KW-0472">Membrane</keyword>
<feature type="transmembrane region" description="Helical" evidence="1">
    <location>
        <begin position="70"/>
        <end position="94"/>
    </location>
</feature>
<organism evidence="2">
    <name type="scientific">Jonesiaceae bacterium BS-20</name>
    <dbReference type="NCBI Taxonomy" id="3120821"/>
    <lineage>
        <taxon>Bacteria</taxon>
        <taxon>Bacillati</taxon>
        <taxon>Actinomycetota</taxon>
        <taxon>Actinomycetes</taxon>
        <taxon>Micrococcales</taxon>
        <taxon>Jonesiaceae</taxon>
    </lineage>
</organism>